<reference evidence="2" key="4">
    <citation type="submission" date="2025-08" db="UniProtKB">
        <authorList>
            <consortium name="Ensembl"/>
        </authorList>
    </citation>
    <scope>IDENTIFICATION</scope>
</reference>
<dbReference type="OMA" id="NTRCWGR"/>
<sequence length="99" mass="11978">MRKELSFQKFIEQSDLLEELKYDFNEKAELRHIETQGPFVFNYYKNVPERNSKRYQALGHFVYYVPVNTGYWEHWQTRSTLPLSLRSSQSKTNCKCEEC</sequence>
<dbReference type="InterPro" id="IPR053858">
    <property type="entry name" value="Arb2_dom"/>
</dbReference>
<dbReference type="Proteomes" id="UP000472240">
    <property type="component" value="Chromosome 2"/>
</dbReference>
<accession>A0A671EHK6</accession>
<feature type="domain" description="Arb2" evidence="1">
    <location>
        <begin position="16"/>
        <end position="62"/>
    </location>
</feature>
<protein>
    <recommendedName>
        <fullName evidence="1">Arb2 domain-containing protein</fullName>
    </recommendedName>
</protein>
<dbReference type="AlphaFoldDB" id="A0A671EHK6"/>
<name>A0A671EHK6_RHIFE</name>
<reference evidence="2 3" key="1">
    <citation type="journal article" date="2015" name="Annu Rev Anim Biosci">
        <title>The Genome 10K Project: a way forward.</title>
        <authorList>
            <person name="Koepfli K.P."/>
            <person name="Paten B."/>
            <person name="O'Brien S.J."/>
            <person name="Koepfli K.P."/>
            <person name="Paten B."/>
            <person name="Antunes A."/>
            <person name="Belov K."/>
            <person name="Bustamante C."/>
            <person name="Castoe T.A."/>
            <person name="Clawson H."/>
            <person name="Crawford A.J."/>
            <person name="Diekhans M."/>
            <person name="Distel D."/>
            <person name="Durbin R."/>
            <person name="Earl D."/>
            <person name="Fujita M.K."/>
            <person name="Gamble T."/>
            <person name="Georges A."/>
            <person name="Gemmell N."/>
            <person name="Gilbert M.T."/>
            <person name="Graves J.M."/>
            <person name="Green R.E."/>
            <person name="Hickey G."/>
            <person name="Jarvis E.D."/>
            <person name="Johnson W."/>
            <person name="Komissarov A."/>
            <person name="Korf I."/>
            <person name="Kuhn R."/>
            <person name="Larkin D.M."/>
            <person name="Lewin H."/>
            <person name="Lopez J.V."/>
            <person name="Ma J."/>
            <person name="Marques-Bonet T."/>
            <person name="Miller W."/>
            <person name="Murphy R."/>
            <person name="Pevzner P."/>
            <person name="Shapiro B."/>
            <person name="Steiner C."/>
            <person name="Tamazian G."/>
            <person name="Venkatesh B."/>
            <person name="Wang J."/>
            <person name="Wayne R."/>
            <person name="Wiley E."/>
            <person name="Yang H."/>
            <person name="Zhang G."/>
            <person name="Haussler D."/>
            <person name="Ryder O."/>
            <person name="O'Brien S.J."/>
        </authorList>
    </citation>
    <scope>NUCLEOTIDE SEQUENCE</scope>
</reference>
<keyword evidence="3" id="KW-1185">Reference proteome</keyword>
<dbReference type="Ensembl" id="ENSRFET00010012263.1">
    <property type="protein sequence ID" value="ENSRFEP00010011198.1"/>
    <property type="gene ID" value="ENSRFEG00010007592.1"/>
</dbReference>
<evidence type="ECO:0000313" key="3">
    <source>
        <dbReference type="Proteomes" id="UP000472240"/>
    </source>
</evidence>
<dbReference type="Pfam" id="PF22749">
    <property type="entry name" value="Arb2"/>
    <property type="match status" value="1"/>
</dbReference>
<evidence type="ECO:0000313" key="2">
    <source>
        <dbReference type="Ensembl" id="ENSRFEP00010011198.1"/>
    </source>
</evidence>
<reference evidence="2 3" key="2">
    <citation type="journal article" date="2018" name="Annu Rev Anim Biosci">
        <title>Bat Biology, Genomes, and the Bat1K Project: To Generate Chromosome-Level Genomes for All Living Bat Species.</title>
        <authorList>
            <person name="Teeling E.C."/>
            <person name="Vernes S.C."/>
            <person name="Davalos L.M."/>
            <person name="Ray D.A."/>
            <person name="Gilbert M.T.P."/>
            <person name="Myers E."/>
        </authorList>
    </citation>
    <scope>NUCLEOTIDE SEQUENCE</scope>
</reference>
<proteinExistence type="predicted"/>
<dbReference type="GeneTree" id="ENSGT00950000185406"/>
<reference evidence="2" key="5">
    <citation type="submission" date="2025-09" db="UniProtKB">
        <authorList>
            <consortium name="Ensembl"/>
        </authorList>
    </citation>
    <scope>IDENTIFICATION</scope>
</reference>
<organism evidence="2 3">
    <name type="scientific">Rhinolophus ferrumequinum</name>
    <name type="common">Greater horseshoe bat</name>
    <dbReference type="NCBI Taxonomy" id="59479"/>
    <lineage>
        <taxon>Eukaryota</taxon>
        <taxon>Metazoa</taxon>
        <taxon>Chordata</taxon>
        <taxon>Craniata</taxon>
        <taxon>Vertebrata</taxon>
        <taxon>Euteleostomi</taxon>
        <taxon>Mammalia</taxon>
        <taxon>Eutheria</taxon>
        <taxon>Laurasiatheria</taxon>
        <taxon>Chiroptera</taxon>
        <taxon>Yinpterochiroptera</taxon>
        <taxon>Rhinolophoidea</taxon>
        <taxon>Rhinolophidae</taxon>
        <taxon>Rhinolophinae</taxon>
        <taxon>Rhinolophus</taxon>
    </lineage>
</organism>
<reference evidence="3" key="3">
    <citation type="submission" date="2018-12" db="EMBL/GenBank/DDBJ databases">
        <title>G10K-VGP greater horseshoe bat female genome, primary haplotype.</title>
        <authorList>
            <person name="Teeling E."/>
            <person name="Myers G."/>
            <person name="Vernes S."/>
            <person name="Pippel M."/>
            <person name="Winkler S."/>
            <person name="Fedrigo O."/>
            <person name="Rhie A."/>
            <person name="Koren S."/>
            <person name="Phillippy A."/>
            <person name="Lewin H."/>
            <person name="Damas J."/>
            <person name="Howe K."/>
            <person name="Mountcastle J."/>
            <person name="Jarvis E.D."/>
        </authorList>
    </citation>
    <scope>NUCLEOTIDE SEQUENCE [LARGE SCALE GENOMIC DNA]</scope>
</reference>
<evidence type="ECO:0000259" key="1">
    <source>
        <dbReference type="Pfam" id="PF22749"/>
    </source>
</evidence>
<dbReference type="InParanoid" id="A0A671EHK6"/>